<dbReference type="Proteomes" id="UP000007575">
    <property type="component" value="Chromosome"/>
</dbReference>
<organism evidence="1 2">
    <name type="scientific">Deinococcus gobiensis (strain DSM 21396 / JCM 16679 / CGMCC 1.7299 / I-0)</name>
    <dbReference type="NCBI Taxonomy" id="745776"/>
    <lineage>
        <taxon>Bacteria</taxon>
        <taxon>Thermotogati</taxon>
        <taxon>Deinococcota</taxon>
        <taxon>Deinococci</taxon>
        <taxon>Deinococcales</taxon>
        <taxon>Deinococcaceae</taxon>
        <taxon>Deinococcus</taxon>
    </lineage>
</organism>
<protein>
    <submittedName>
        <fullName evidence="1">Uncharacterized protein</fullName>
    </submittedName>
</protein>
<sequence>MSTAQQTGQVIRSLPDRRVVVQVGAQQITARASGLVPRPGTQALVSNPGQGWVVLSWQ</sequence>
<reference evidence="1 2" key="1">
    <citation type="journal article" date="2012" name="PLoS ONE">
        <title>Genome sequence and transcriptome analysis of the radioresistant bacterium Deinococcus gobiensis: insights into the extreme environmental adaptations.</title>
        <authorList>
            <person name="Yuan M."/>
            <person name="Chen M."/>
            <person name="Zhang W."/>
            <person name="Lu W."/>
            <person name="Wang J."/>
            <person name="Yang M."/>
            <person name="Zhao P."/>
            <person name="Tang R."/>
            <person name="Li X."/>
            <person name="Hao Y."/>
            <person name="Zhou Z."/>
            <person name="Zhan Y."/>
            <person name="Yu H."/>
            <person name="Teng C."/>
            <person name="Yan Y."/>
            <person name="Ping S."/>
            <person name="Wang Y."/>
            <person name="Lin M."/>
        </authorList>
    </citation>
    <scope>NUCLEOTIDE SEQUENCE [LARGE SCALE GENOMIC DNA]</scope>
    <source>
        <strain evidence="1 2">I-0</strain>
    </source>
</reference>
<dbReference type="EMBL" id="CP002191">
    <property type="protein sequence ID" value="AFD25919.1"/>
    <property type="molecule type" value="Genomic_DNA"/>
</dbReference>
<dbReference type="RefSeq" id="WP_014685402.1">
    <property type="nucleotide sequence ID" value="NC_017790.1"/>
</dbReference>
<evidence type="ECO:0000313" key="2">
    <source>
        <dbReference type="Proteomes" id="UP000007575"/>
    </source>
</evidence>
<dbReference type="STRING" id="745776.DGo_CA1992"/>
<keyword evidence="2" id="KW-1185">Reference proteome</keyword>
<dbReference type="KEGG" id="dgo:DGo_CA1992"/>
<accession>H8GXR7</accession>
<evidence type="ECO:0000313" key="1">
    <source>
        <dbReference type="EMBL" id="AFD25919.1"/>
    </source>
</evidence>
<proteinExistence type="predicted"/>
<dbReference type="PATRIC" id="fig|745776.4.peg.2042"/>
<dbReference type="HOGENOM" id="CLU_2971911_0_0_0"/>
<gene>
    <name evidence="1" type="ordered locus">DGo_CA1992</name>
</gene>
<dbReference type="AlphaFoldDB" id="H8GXR7"/>
<name>H8GXR7_DEIGI</name>